<evidence type="ECO:0000256" key="1">
    <source>
        <dbReference type="SAM" id="Phobius"/>
    </source>
</evidence>
<reference evidence="3" key="1">
    <citation type="submission" date="2016-10" db="EMBL/GenBank/DDBJ databases">
        <authorList>
            <person name="Varghese N."/>
            <person name="Submissions S."/>
        </authorList>
    </citation>
    <scope>NUCLEOTIDE SEQUENCE [LARGE SCALE GENOMIC DNA]</scope>
    <source>
        <strain evidence="3">M83</strain>
    </source>
</reference>
<dbReference type="OrthoDB" id="1998070at2"/>
<sequence length="81" mass="8838">MSIYMDRSGGILYFAFIHIGICILPVVFNAGMEATGDIVASVGMTIRVLKSELIPLLAGFVVCDLFVIIGWVGLCCIWFVH</sequence>
<proteinExistence type="predicted"/>
<name>A0A1G9UDK4_9FIRM</name>
<keyword evidence="3" id="KW-1185">Reference proteome</keyword>
<dbReference type="Proteomes" id="UP000187651">
    <property type="component" value="Unassembled WGS sequence"/>
</dbReference>
<keyword evidence="1" id="KW-1133">Transmembrane helix</keyword>
<keyword evidence="1" id="KW-0472">Membrane</keyword>
<evidence type="ECO:0000313" key="2">
    <source>
        <dbReference type="EMBL" id="SDM58041.1"/>
    </source>
</evidence>
<feature type="transmembrane region" description="Helical" evidence="1">
    <location>
        <begin position="12"/>
        <end position="32"/>
    </location>
</feature>
<dbReference type="EMBL" id="FNHZ01000001">
    <property type="protein sequence ID" value="SDM58041.1"/>
    <property type="molecule type" value="Genomic_DNA"/>
</dbReference>
<dbReference type="InterPro" id="IPR046475">
    <property type="entry name" value="DUF6796"/>
</dbReference>
<evidence type="ECO:0000313" key="3">
    <source>
        <dbReference type="Proteomes" id="UP000187651"/>
    </source>
</evidence>
<feature type="transmembrane region" description="Helical" evidence="1">
    <location>
        <begin position="53"/>
        <end position="80"/>
    </location>
</feature>
<accession>A0A1G9UDK4</accession>
<dbReference type="AlphaFoldDB" id="A0A1G9UDK4"/>
<gene>
    <name evidence="2" type="ORF">SAMN05216544_0721</name>
</gene>
<keyword evidence="1" id="KW-0812">Transmembrane</keyword>
<organism evidence="2 3">
    <name type="scientific">Lachnospira pectinoschiza</name>
    <dbReference type="NCBI Taxonomy" id="28052"/>
    <lineage>
        <taxon>Bacteria</taxon>
        <taxon>Bacillati</taxon>
        <taxon>Bacillota</taxon>
        <taxon>Clostridia</taxon>
        <taxon>Lachnospirales</taxon>
        <taxon>Lachnospiraceae</taxon>
        <taxon>Lachnospira</taxon>
    </lineage>
</organism>
<protein>
    <submittedName>
        <fullName evidence="2">Uncharacterized protein</fullName>
    </submittedName>
</protein>
<dbReference type="Pfam" id="PF20599">
    <property type="entry name" value="DUF6796"/>
    <property type="match status" value="1"/>
</dbReference>